<reference evidence="1 2" key="1">
    <citation type="submission" date="2012-12" db="EMBL/GenBank/DDBJ databases">
        <title>Novel taxa of Listeriaceae from agricultural environments in the United States.</title>
        <authorList>
            <person name="den Bakker H.C."/>
            <person name="Allred A."/>
            <person name="Warchocki S."/>
            <person name="Wright E.M."/>
            <person name="Burrell A."/>
            <person name="Nightingale K.K."/>
            <person name="Kephart D."/>
            <person name="Wiedmann M."/>
        </authorList>
    </citation>
    <scope>NUCLEOTIDE SEQUENCE [LARGE SCALE GENOMIC DNA]</scope>
    <source>
        <strain evidence="1 2">FSL F6-1037</strain>
    </source>
</reference>
<name>W7CT57_9LIST</name>
<dbReference type="STRING" id="1265861.BCAMP_06525"/>
<keyword evidence="2" id="KW-1185">Reference proteome</keyword>
<dbReference type="Gene3D" id="2.40.50.480">
    <property type="match status" value="1"/>
</dbReference>
<gene>
    <name evidence="1" type="ORF">BCAMP_06525</name>
</gene>
<evidence type="ECO:0000313" key="1">
    <source>
        <dbReference type="EMBL" id="EUJ40077.1"/>
    </source>
</evidence>
<dbReference type="NCBIfam" id="TIGR01655">
    <property type="entry name" value="yxeA_fam"/>
    <property type="match status" value="1"/>
</dbReference>
<protein>
    <recommendedName>
        <fullName evidence="3">YxeA family protein</fullName>
    </recommendedName>
</protein>
<dbReference type="InterPro" id="IPR006542">
    <property type="entry name" value="DUF1093"/>
</dbReference>
<dbReference type="Proteomes" id="UP000019243">
    <property type="component" value="Unassembled WGS sequence"/>
</dbReference>
<sequence>MKYLLSVIVLAILVFGGYNWYMGQSEDYYVQITNEGTKTTQTDGSETYINYEYELPGYNEAGKEKKTQIHGISRASTKNESLLKSLTVYS</sequence>
<evidence type="ECO:0000313" key="2">
    <source>
        <dbReference type="Proteomes" id="UP000019243"/>
    </source>
</evidence>
<dbReference type="AlphaFoldDB" id="W7CT57"/>
<dbReference type="SUPFAM" id="SSF159121">
    <property type="entry name" value="BC4932-like"/>
    <property type="match status" value="1"/>
</dbReference>
<dbReference type="Pfam" id="PF06486">
    <property type="entry name" value="DUF1093"/>
    <property type="match status" value="1"/>
</dbReference>
<evidence type="ECO:0008006" key="3">
    <source>
        <dbReference type="Google" id="ProtNLM"/>
    </source>
</evidence>
<dbReference type="EMBL" id="AODH01000022">
    <property type="protein sequence ID" value="EUJ40077.1"/>
    <property type="molecule type" value="Genomic_DNA"/>
</dbReference>
<proteinExistence type="predicted"/>
<comment type="caution">
    <text evidence="1">The sequence shown here is derived from an EMBL/GenBank/DDBJ whole genome shotgun (WGS) entry which is preliminary data.</text>
</comment>
<dbReference type="InterPro" id="IPR036166">
    <property type="entry name" value="YxeA-like_sf"/>
</dbReference>
<accession>W7CT57</accession>
<organism evidence="1 2">
    <name type="scientific">Brochothrix campestris FSL F6-1037</name>
    <dbReference type="NCBI Taxonomy" id="1265861"/>
    <lineage>
        <taxon>Bacteria</taxon>
        <taxon>Bacillati</taxon>
        <taxon>Bacillota</taxon>
        <taxon>Bacilli</taxon>
        <taxon>Bacillales</taxon>
        <taxon>Listeriaceae</taxon>
        <taxon>Brochothrix</taxon>
    </lineage>
</organism>
<dbReference type="RefSeq" id="WP_051456920.1">
    <property type="nucleotide sequence ID" value="NZ_AODH01000022.1"/>
</dbReference>